<gene>
    <name evidence="3" type="ORF">Ga0123461_0250</name>
</gene>
<evidence type="ECO:0000256" key="1">
    <source>
        <dbReference type="SAM" id="SignalP"/>
    </source>
</evidence>
<keyword evidence="1" id="KW-0732">Signal</keyword>
<evidence type="ECO:0000313" key="4">
    <source>
        <dbReference type="Proteomes" id="UP000231701"/>
    </source>
</evidence>
<dbReference type="Pfam" id="PF01832">
    <property type="entry name" value="Glucosaminidase"/>
    <property type="match status" value="1"/>
</dbReference>
<reference evidence="3 4" key="1">
    <citation type="submission" date="2016-12" db="EMBL/GenBank/DDBJ databases">
        <title>Isolation and genomic insights into novel planktonic Zetaproteobacteria from stratified waters of the Chesapeake Bay.</title>
        <authorList>
            <person name="McAllister S.M."/>
            <person name="Kato S."/>
            <person name="Chan C.S."/>
            <person name="Chiu B.K."/>
            <person name="Field E.K."/>
        </authorList>
    </citation>
    <scope>NUCLEOTIDE SEQUENCE [LARGE SCALE GENOMIC DNA]</scope>
    <source>
        <strain evidence="3 4">CP-5</strain>
    </source>
</reference>
<evidence type="ECO:0000259" key="2">
    <source>
        <dbReference type="Pfam" id="PF01832"/>
    </source>
</evidence>
<evidence type="ECO:0000313" key="3">
    <source>
        <dbReference type="EMBL" id="ATX78702.1"/>
    </source>
</evidence>
<feature type="signal peptide" evidence="1">
    <location>
        <begin position="1"/>
        <end position="22"/>
    </location>
</feature>
<proteinExistence type="predicted"/>
<dbReference type="EMBL" id="CP018799">
    <property type="protein sequence ID" value="ATX78702.1"/>
    <property type="molecule type" value="Genomic_DNA"/>
</dbReference>
<protein>
    <submittedName>
        <fullName evidence="3">Bax protein</fullName>
    </submittedName>
</protein>
<feature type="domain" description="Mannosyl-glycoprotein endo-beta-N-acetylglucosamidase-like" evidence="2">
    <location>
        <begin position="115"/>
        <end position="237"/>
    </location>
</feature>
<dbReference type="InterPro" id="IPR002901">
    <property type="entry name" value="MGlyc_endo_b_GlcNAc-like_dom"/>
</dbReference>
<sequence length="244" mass="27448">MPALWLAALLVLAACSAKLVNAPDTKSDGRESAQSGNDVSQKKQAFFVQMKPLVEQENARTLEQRSALQQMSSSKQLSWMEKRTVRLLAEEYRMEVGDQPDQALVQALLVRVDAVPVEMALVQAANESAWGESRFANEGNNYFGQWCYSKGCGIVPEQRAPGATHEVRRFDDAQESVRAYMNNINTTRAYESFRKLRMEQRKRNQPLDAEHLALGLKSYSERGMAYVKIIQAMIRSNRALIASS</sequence>
<accession>A0A2K8KVR6</accession>
<dbReference type="InterPro" id="IPR053195">
    <property type="entry name" value="Bax-like"/>
</dbReference>
<feature type="chain" id="PRO_5014920610" evidence="1">
    <location>
        <begin position="23"/>
        <end position="244"/>
    </location>
</feature>
<dbReference type="GO" id="GO:0004040">
    <property type="term" value="F:amidase activity"/>
    <property type="evidence" value="ECO:0007669"/>
    <property type="project" value="InterPro"/>
</dbReference>
<name>A0A2K8KVR6_MARES</name>
<dbReference type="PANTHER" id="PTHR40572:SF1">
    <property type="entry name" value="PROTEIN BAX"/>
    <property type="match status" value="1"/>
</dbReference>
<dbReference type="Proteomes" id="UP000231701">
    <property type="component" value="Chromosome"/>
</dbReference>
<keyword evidence="4" id="KW-1185">Reference proteome</keyword>
<dbReference type="AlphaFoldDB" id="A0A2K8KVR6"/>
<dbReference type="PANTHER" id="PTHR40572">
    <property type="entry name" value="PROTEIN BAX"/>
    <property type="match status" value="1"/>
</dbReference>
<dbReference type="KEGG" id="maes:Ga0123461_0250"/>
<organism evidence="3 4">
    <name type="scientific">Mariprofundus aestuarium</name>
    <dbReference type="NCBI Taxonomy" id="1921086"/>
    <lineage>
        <taxon>Bacteria</taxon>
        <taxon>Pseudomonadati</taxon>
        <taxon>Pseudomonadota</taxon>
        <taxon>Candidatius Mariprofundia</taxon>
        <taxon>Mariprofundales</taxon>
        <taxon>Mariprofundaceae</taxon>
        <taxon>Mariprofundus</taxon>
    </lineage>
</organism>
<dbReference type="Gene3D" id="1.10.530.10">
    <property type="match status" value="1"/>
</dbReference>